<protein>
    <submittedName>
        <fullName evidence="1">Uncharacterized protein</fullName>
    </submittedName>
</protein>
<comment type="caution">
    <text evidence="1">The sequence shown here is derived from an EMBL/GenBank/DDBJ whole genome shotgun (WGS) entry which is preliminary data.</text>
</comment>
<reference evidence="1" key="2">
    <citation type="journal article" date="2023" name="IMA Fungus">
        <title>Comparative genomic study of the Penicillium genus elucidates a diverse pangenome and 15 lateral gene transfer events.</title>
        <authorList>
            <person name="Petersen C."/>
            <person name="Sorensen T."/>
            <person name="Nielsen M.R."/>
            <person name="Sondergaard T.E."/>
            <person name="Sorensen J.L."/>
            <person name="Fitzpatrick D.A."/>
            <person name="Frisvad J.C."/>
            <person name="Nielsen K.L."/>
        </authorList>
    </citation>
    <scope>NUCLEOTIDE SEQUENCE</scope>
    <source>
        <strain evidence="1">IBT 34128</strain>
    </source>
</reference>
<keyword evidence="2" id="KW-1185">Reference proteome</keyword>
<dbReference type="RefSeq" id="XP_056512325.1">
    <property type="nucleotide sequence ID" value="XM_056654298.1"/>
</dbReference>
<proteinExistence type="predicted"/>
<dbReference type="AlphaFoldDB" id="A0A9W9FJY7"/>
<reference evidence="1" key="1">
    <citation type="submission" date="2022-11" db="EMBL/GenBank/DDBJ databases">
        <authorList>
            <person name="Petersen C."/>
        </authorList>
    </citation>
    <scope>NUCLEOTIDE SEQUENCE</scope>
    <source>
        <strain evidence="1">IBT 34128</strain>
    </source>
</reference>
<gene>
    <name evidence="1" type="ORF">NUU61_003716</name>
</gene>
<evidence type="ECO:0000313" key="1">
    <source>
        <dbReference type="EMBL" id="KAJ5101494.1"/>
    </source>
</evidence>
<dbReference type="GeneID" id="81393466"/>
<organism evidence="1 2">
    <name type="scientific">Penicillium alfredii</name>
    <dbReference type="NCBI Taxonomy" id="1506179"/>
    <lineage>
        <taxon>Eukaryota</taxon>
        <taxon>Fungi</taxon>
        <taxon>Dikarya</taxon>
        <taxon>Ascomycota</taxon>
        <taxon>Pezizomycotina</taxon>
        <taxon>Eurotiomycetes</taxon>
        <taxon>Eurotiomycetidae</taxon>
        <taxon>Eurotiales</taxon>
        <taxon>Aspergillaceae</taxon>
        <taxon>Penicillium</taxon>
    </lineage>
</organism>
<sequence>MLELGFSHQLVQLARKVTALYRALFSQDGDGGKCRKGTGNVHQRITKSLLGPSDKAEAAAAKHNENKHMAEDWKIQCVLEEHFNEHARDGQEGRIAESEKRADQSLEHAPLRTRRMEIHSNRSHHVFAILMAE</sequence>
<accession>A0A9W9FJY7</accession>
<dbReference type="EMBL" id="JAPMSZ010000005">
    <property type="protein sequence ID" value="KAJ5101494.1"/>
    <property type="molecule type" value="Genomic_DNA"/>
</dbReference>
<name>A0A9W9FJY7_9EURO</name>
<evidence type="ECO:0000313" key="2">
    <source>
        <dbReference type="Proteomes" id="UP001141434"/>
    </source>
</evidence>
<dbReference type="Proteomes" id="UP001141434">
    <property type="component" value="Unassembled WGS sequence"/>
</dbReference>